<evidence type="ECO:0000313" key="4">
    <source>
        <dbReference type="EMBL" id="NMG18080.1"/>
    </source>
</evidence>
<accession>A0ABX1P349</accession>
<dbReference type="Proteomes" id="UP000718564">
    <property type="component" value="Unassembled WGS sequence"/>
</dbReference>
<reference evidence="4 5" key="1">
    <citation type="submission" date="2018-06" db="EMBL/GenBank/DDBJ databases">
        <title>Comparative genomics of Brasilonema spp. strains.</title>
        <authorList>
            <person name="Alvarenga D.O."/>
            <person name="Fiore M.F."/>
            <person name="Varani A.M."/>
        </authorList>
    </citation>
    <scope>NUCLEOTIDE SEQUENCE [LARGE SCALE GENOMIC DNA]</scope>
    <source>
        <strain evidence="4 5">SPC951</strain>
    </source>
</reference>
<sequence>MLAASNQLLWSMIGLLLTMGGTFLEAYVATSPLSWSQYGIHAFSLGVTYQIGGVLLAGCLGGKNAGALSQIAYLVMGLTLLPVFADGGGIGYVKVSQFGYLLGFIPGAWICGFFAFKARPRLETLAFSCFCGLLTVHLCGITYLILSYVFQWKGTETLSLMQAMLRYSWFALPGQLAVVCAVVVIAYVLRHLMFY</sequence>
<evidence type="ECO:0000256" key="1">
    <source>
        <dbReference type="ARBA" id="ARBA00010692"/>
    </source>
</evidence>
<keyword evidence="3" id="KW-0812">Transmembrane</keyword>
<comment type="subcellular location">
    <subcellularLocation>
        <location evidence="2">Cell membrane</location>
        <topology evidence="2">Multi-pass membrane protein</topology>
    </subcellularLocation>
</comment>
<protein>
    <recommendedName>
        <fullName evidence="2">Biotin transporter</fullName>
    </recommendedName>
</protein>
<dbReference type="PIRSF" id="PIRSF016661">
    <property type="entry name" value="BioY"/>
    <property type="match status" value="1"/>
</dbReference>
<evidence type="ECO:0000256" key="2">
    <source>
        <dbReference type="PIRNR" id="PIRNR016661"/>
    </source>
</evidence>
<keyword evidence="3" id="KW-1133">Transmembrane helix</keyword>
<keyword evidence="2" id="KW-0813">Transport</keyword>
<feature type="transmembrane region" description="Helical" evidence="3">
    <location>
        <begin position="72"/>
        <end position="92"/>
    </location>
</feature>
<dbReference type="EMBL" id="QMEB01000003">
    <property type="protein sequence ID" value="NMG18080.1"/>
    <property type="molecule type" value="Genomic_DNA"/>
</dbReference>
<dbReference type="RefSeq" id="WP_169153373.1">
    <property type="nucleotide sequence ID" value="NZ_CAWPJE010000227.1"/>
</dbReference>
<dbReference type="InterPro" id="IPR003784">
    <property type="entry name" value="BioY"/>
</dbReference>
<feature type="transmembrane region" description="Helical" evidence="3">
    <location>
        <begin position="125"/>
        <end position="150"/>
    </location>
</feature>
<evidence type="ECO:0000256" key="3">
    <source>
        <dbReference type="SAM" id="Phobius"/>
    </source>
</evidence>
<organism evidence="4 5">
    <name type="scientific">Brasilonema bromeliae SPC951</name>
    <dbReference type="NCBI Taxonomy" id="385972"/>
    <lineage>
        <taxon>Bacteria</taxon>
        <taxon>Bacillati</taxon>
        <taxon>Cyanobacteriota</taxon>
        <taxon>Cyanophyceae</taxon>
        <taxon>Nostocales</taxon>
        <taxon>Scytonemataceae</taxon>
        <taxon>Brasilonema</taxon>
        <taxon>Bromeliae group (in: Brasilonema)</taxon>
    </lineage>
</organism>
<dbReference type="Pfam" id="PF02632">
    <property type="entry name" value="BioY"/>
    <property type="match status" value="1"/>
</dbReference>
<feature type="transmembrane region" description="Helical" evidence="3">
    <location>
        <begin position="170"/>
        <end position="189"/>
    </location>
</feature>
<evidence type="ECO:0000313" key="5">
    <source>
        <dbReference type="Proteomes" id="UP000718564"/>
    </source>
</evidence>
<dbReference type="PANTHER" id="PTHR34295:SF1">
    <property type="entry name" value="BIOTIN TRANSPORTER BIOY"/>
    <property type="match status" value="1"/>
</dbReference>
<proteinExistence type="inferred from homology"/>
<gene>
    <name evidence="4" type="ORF">DP116_00940</name>
</gene>
<dbReference type="Gene3D" id="1.10.1760.20">
    <property type="match status" value="1"/>
</dbReference>
<keyword evidence="2" id="KW-1003">Cell membrane</keyword>
<feature type="transmembrane region" description="Helical" evidence="3">
    <location>
        <begin position="98"/>
        <end position="116"/>
    </location>
</feature>
<keyword evidence="2 3" id="KW-0472">Membrane</keyword>
<dbReference type="PANTHER" id="PTHR34295">
    <property type="entry name" value="BIOTIN TRANSPORTER BIOY"/>
    <property type="match status" value="1"/>
</dbReference>
<comment type="similarity">
    <text evidence="1 2">Belongs to the BioY family.</text>
</comment>
<name>A0ABX1P349_9CYAN</name>
<keyword evidence="5" id="KW-1185">Reference proteome</keyword>
<feature type="transmembrane region" description="Helical" evidence="3">
    <location>
        <begin position="42"/>
        <end position="60"/>
    </location>
</feature>
<comment type="caution">
    <text evidence="4">The sequence shown here is derived from an EMBL/GenBank/DDBJ whole genome shotgun (WGS) entry which is preliminary data.</text>
</comment>